<name>A0A9W6ETT9_9LACO</name>
<dbReference type="PANTHER" id="PTHR43024:SF1">
    <property type="entry name" value="UDP-N-ACETYLMURAMOYL-TRIPEPTIDE--D-ALANYL-D-ALANINE LIGASE"/>
    <property type="match status" value="1"/>
</dbReference>
<keyword evidence="2 10" id="KW-0436">Ligase</keyword>
<evidence type="ECO:0000256" key="7">
    <source>
        <dbReference type="ARBA" id="ARBA00022984"/>
    </source>
</evidence>
<keyword evidence="4 10" id="KW-0547">Nucleotide-binding</keyword>
<dbReference type="GO" id="GO:0008360">
    <property type="term" value="P:regulation of cell shape"/>
    <property type="evidence" value="ECO:0007669"/>
    <property type="project" value="UniProtKB-KW"/>
</dbReference>
<feature type="domain" description="Mur ligase central" evidence="14">
    <location>
        <begin position="109"/>
        <end position="293"/>
    </location>
</feature>
<dbReference type="InterPro" id="IPR051046">
    <property type="entry name" value="MurCDEF_CellWall_CoF430Synth"/>
</dbReference>
<feature type="domain" description="Mur ligase N-terminal catalytic" evidence="12">
    <location>
        <begin position="26"/>
        <end position="81"/>
    </location>
</feature>
<reference evidence="15" key="1">
    <citation type="submission" date="2022-07" db="EMBL/GenBank/DDBJ databases">
        <authorList>
            <person name="Kouya T."/>
            <person name="Ishiyama Y."/>
        </authorList>
    </citation>
    <scope>NUCLEOTIDE SEQUENCE</scope>
    <source>
        <strain evidence="15">WR16-4</strain>
    </source>
</reference>
<dbReference type="Pfam" id="PF01225">
    <property type="entry name" value="Mur_ligase"/>
    <property type="match status" value="1"/>
</dbReference>
<dbReference type="NCBIfam" id="TIGR01143">
    <property type="entry name" value="murF"/>
    <property type="match status" value="1"/>
</dbReference>
<dbReference type="GO" id="GO:0071555">
    <property type="term" value="P:cell wall organization"/>
    <property type="evidence" value="ECO:0007669"/>
    <property type="project" value="UniProtKB-KW"/>
</dbReference>
<keyword evidence="7 10" id="KW-0573">Peptidoglycan synthesis</keyword>
<evidence type="ECO:0000256" key="11">
    <source>
        <dbReference type="RuleBase" id="RU004136"/>
    </source>
</evidence>
<comment type="pathway">
    <text evidence="10 11">Cell wall biogenesis; peptidoglycan biosynthesis.</text>
</comment>
<dbReference type="InterPro" id="IPR036565">
    <property type="entry name" value="Mur-like_cat_sf"/>
</dbReference>
<keyword evidence="3 10" id="KW-0132">Cell division</keyword>
<dbReference type="GO" id="GO:0009252">
    <property type="term" value="P:peptidoglycan biosynthetic process"/>
    <property type="evidence" value="ECO:0007669"/>
    <property type="project" value="UniProtKB-UniRule"/>
</dbReference>
<evidence type="ECO:0000259" key="12">
    <source>
        <dbReference type="Pfam" id="PF01225"/>
    </source>
</evidence>
<evidence type="ECO:0000313" key="15">
    <source>
        <dbReference type="EMBL" id="GLB47214.1"/>
    </source>
</evidence>
<dbReference type="GO" id="GO:0005737">
    <property type="term" value="C:cytoplasm"/>
    <property type="evidence" value="ECO:0007669"/>
    <property type="project" value="UniProtKB-SubCell"/>
</dbReference>
<evidence type="ECO:0000256" key="6">
    <source>
        <dbReference type="ARBA" id="ARBA00022960"/>
    </source>
</evidence>
<comment type="caution">
    <text evidence="15">The sequence shown here is derived from an EMBL/GenBank/DDBJ whole genome shotgun (WGS) entry which is preliminary data.</text>
</comment>
<evidence type="ECO:0000259" key="13">
    <source>
        <dbReference type="Pfam" id="PF02875"/>
    </source>
</evidence>
<evidence type="ECO:0000256" key="4">
    <source>
        <dbReference type="ARBA" id="ARBA00022741"/>
    </source>
</evidence>
<comment type="subcellular location">
    <subcellularLocation>
        <location evidence="10 11">Cytoplasm</location>
    </subcellularLocation>
</comment>
<dbReference type="GO" id="GO:0005524">
    <property type="term" value="F:ATP binding"/>
    <property type="evidence" value="ECO:0007669"/>
    <property type="project" value="UniProtKB-UniRule"/>
</dbReference>
<reference evidence="15" key="2">
    <citation type="journal article" date="2023" name="PLoS ONE">
        <title>Philodulcilactobacillus myokoensis gen. nov., sp. nov., a fructophilic, acidophilic, and agar-phobic lactic acid bacterium isolated from fermented vegetable extracts.</title>
        <authorList>
            <person name="Kouya T."/>
            <person name="Ishiyama Y."/>
            <person name="Ohashi S."/>
            <person name="Kumakubo R."/>
            <person name="Yamazaki T."/>
            <person name="Otaki T."/>
        </authorList>
    </citation>
    <scope>NUCLEOTIDE SEQUENCE</scope>
    <source>
        <strain evidence="15">WR16-4</strain>
    </source>
</reference>
<evidence type="ECO:0000256" key="9">
    <source>
        <dbReference type="ARBA" id="ARBA00023316"/>
    </source>
</evidence>
<keyword evidence="6 10" id="KW-0133">Cell shape</keyword>
<protein>
    <recommendedName>
        <fullName evidence="10 11">UDP-N-acetylmuramoyl-tripeptide--D-alanyl-D-alanine ligase</fullName>
        <ecNumber evidence="10 11">6.3.2.10</ecNumber>
    </recommendedName>
    <alternativeName>
        <fullName evidence="10">D-alanyl-D-alanine-adding enzyme</fullName>
    </alternativeName>
</protein>
<evidence type="ECO:0000313" key="16">
    <source>
        <dbReference type="Proteomes" id="UP001144204"/>
    </source>
</evidence>
<dbReference type="AlphaFoldDB" id="A0A9W6ETT9"/>
<dbReference type="Gene3D" id="3.40.1190.10">
    <property type="entry name" value="Mur-like, catalytic domain"/>
    <property type="match status" value="1"/>
</dbReference>
<dbReference type="Gene3D" id="3.90.190.20">
    <property type="entry name" value="Mur ligase, C-terminal domain"/>
    <property type="match status" value="1"/>
</dbReference>
<organism evidence="15 16">
    <name type="scientific">Philodulcilactobacillus myokoensis</name>
    <dbReference type="NCBI Taxonomy" id="2929573"/>
    <lineage>
        <taxon>Bacteria</taxon>
        <taxon>Bacillati</taxon>
        <taxon>Bacillota</taxon>
        <taxon>Bacilli</taxon>
        <taxon>Lactobacillales</taxon>
        <taxon>Lactobacillaceae</taxon>
        <taxon>Philodulcilactobacillus</taxon>
    </lineage>
</organism>
<dbReference type="InterPro" id="IPR035911">
    <property type="entry name" value="MurE/MurF_N"/>
</dbReference>
<comment type="catalytic activity">
    <reaction evidence="10">
        <text>UDP-N-acetyl-alpha-D-muramoyl-L-alanyl-gamma-D-glutamyl-L-lysine + D-alanyl-D-alanine + ATP = UDP-N-acetyl-alpha-D-muramoyl-L-alanyl-gamma-D-glutamyl-L-lysyl-D-alanyl-D-alanine + ADP + phosphate + H(+)</text>
        <dbReference type="Rhea" id="RHEA:16085"/>
        <dbReference type="ChEBI" id="CHEBI:15378"/>
        <dbReference type="ChEBI" id="CHEBI:30616"/>
        <dbReference type="ChEBI" id="CHEBI:43474"/>
        <dbReference type="ChEBI" id="CHEBI:57822"/>
        <dbReference type="ChEBI" id="CHEBI:70758"/>
        <dbReference type="ChEBI" id="CHEBI:83903"/>
        <dbReference type="ChEBI" id="CHEBI:456216"/>
        <dbReference type="EC" id="6.3.2.10"/>
    </reaction>
</comment>
<dbReference type="InterPro" id="IPR004101">
    <property type="entry name" value="Mur_ligase_C"/>
</dbReference>
<keyword evidence="16" id="KW-1185">Reference proteome</keyword>
<evidence type="ECO:0000256" key="8">
    <source>
        <dbReference type="ARBA" id="ARBA00023306"/>
    </source>
</evidence>
<evidence type="ECO:0000256" key="1">
    <source>
        <dbReference type="ARBA" id="ARBA00022490"/>
    </source>
</evidence>
<dbReference type="InterPro" id="IPR000713">
    <property type="entry name" value="Mur_ligase_N"/>
</dbReference>
<dbReference type="SUPFAM" id="SSF53244">
    <property type="entry name" value="MurD-like peptide ligases, peptide-binding domain"/>
    <property type="match status" value="1"/>
</dbReference>
<dbReference type="GO" id="GO:0047480">
    <property type="term" value="F:UDP-N-acetylmuramoyl-tripeptide-D-alanyl-D-alanine ligase activity"/>
    <property type="evidence" value="ECO:0007669"/>
    <property type="project" value="UniProtKB-UniRule"/>
</dbReference>
<evidence type="ECO:0000256" key="2">
    <source>
        <dbReference type="ARBA" id="ARBA00022598"/>
    </source>
</evidence>
<feature type="binding site" evidence="10">
    <location>
        <begin position="111"/>
        <end position="117"/>
    </location>
    <ligand>
        <name>ATP</name>
        <dbReference type="ChEBI" id="CHEBI:30616"/>
    </ligand>
</feature>
<sequence length="461" mass="51549">MKMTVEEIGKAVSSKNDLNRFKNVEVTSVAFDSRKLKSGALFIPLVGTHDGHDYLSSAIKNGAVATLWSDQRSDVPSDFPAIVVHDTLAAFQTLAKFYLHKVHPKVIAVTGSNGKTTTKDMIAAVLSTKYNVIKTPNNYNNNIGVPYTMLSINDSTDILVVEMGMDRSGQLDFLSKLVTPDIAVITMIGEAHIEYFGTRDRIADAKVEITHGLKDSGTFVYYGDEPLLRERAKRVHQKQLTFGRRKNDDLYATSTNDEQTKTSFKTNRFADTNFIIPMMGDYNVNNALDALLVGSMFKVTPEQMKRGLLDVHLTQNRAEWMVGSKGELILSDVYNSNPTAARVVLDSFSKTKTNGKRIVVLGDMLELGRQSEAMHVSLSKHIDPKLIDSVYLIGTHVKALYHALLHQYSADHLHYYPTDQLKVMTQKLKSEINRHDEILLKASHGIHLEKVLDELQPKKLS</sequence>
<comment type="function">
    <text evidence="10 11">Involved in cell wall formation. Catalyzes the final step in the synthesis of UDP-N-acetylmuramoyl-pentapeptide, the precursor of murein.</text>
</comment>
<dbReference type="Gene3D" id="3.40.1390.10">
    <property type="entry name" value="MurE/MurF, N-terminal domain"/>
    <property type="match status" value="1"/>
</dbReference>
<dbReference type="GO" id="GO:0051301">
    <property type="term" value="P:cell division"/>
    <property type="evidence" value="ECO:0007669"/>
    <property type="project" value="UniProtKB-KW"/>
</dbReference>
<feature type="domain" description="Mur ligase C-terminal" evidence="13">
    <location>
        <begin position="317"/>
        <end position="443"/>
    </location>
</feature>
<dbReference type="InterPro" id="IPR036615">
    <property type="entry name" value="Mur_ligase_C_dom_sf"/>
</dbReference>
<keyword evidence="1 10" id="KW-0963">Cytoplasm</keyword>
<comment type="catalytic activity">
    <reaction evidence="11">
        <text>D-alanyl-D-alanine + UDP-N-acetyl-alpha-D-muramoyl-L-alanyl-gamma-D-glutamyl-meso-2,6-diaminopimelate + ATP = UDP-N-acetyl-alpha-D-muramoyl-L-alanyl-gamma-D-glutamyl-meso-2,6-diaminopimeloyl-D-alanyl-D-alanine + ADP + phosphate + H(+)</text>
        <dbReference type="Rhea" id="RHEA:28374"/>
        <dbReference type="ChEBI" id="CHEBI:15378"/>
        <dbReference type="ChEBI" id="CHEBI:30616"/>
        <dbReference type="ChEBI" id="CHEBI:43474"/>
        <dbReference type="ChEBI" id="CHEBI:57822"/>
        <dbReference type="ChEBI" id="CHEBI:61386"/>
        <dbReference type="ChEBI" id="CHEBI:83905"/>
        <dbReference type="ChEBI" id="CHEBI:456216"/>
        <dbReference type="EC" id="6.3.2.10"/>
    </reaction>
</comment>
<evidence type="ECO:0000256" key="5">
    <source>
        <dbReference type="ARBA" id="ARBA00022840"/>
    </source>
</evidence>
<dbReference type="EMBL" id="BRPL01000002">
    <property type="protein sequence ID" value="GLB47214.1"/>
    <property type="molecule type" value="Genomic_DNA"/>
</dbReference>
<dbReference type="RefSeq" id="WP_286136672.1">
    <property type="nucleotide sequence ID" value="NZ_BRPL01000002.1"/>
</dbReference>
<comment type="similarity">
    <text evidence="10">Belongs to the MurCDEF family. MurF subfamily.</text>
</comment>
<dbReference type="Pfam" id="PF02875">
    <property type="entry name" value="Mur_ligase_C"/>
    <property type="match status" value="1"/>
</dbReference>
<keyword evidence="8 10" id="KW-0131">Cell cycle</keyword>
<dbReference type="SUPFAM" id="SSF63418">
    <property type="entry name" value="MurE/MurF N-terminal domain"/>
    <property type="match status" value="1"/>
</dbReference>
<dbReference type="InterPro" id="IPR005863">
    <property type="entry name" value="UDP-N-AcMur_synth"/>
</dbReference>
<dbReference type="EC" id="6.3.2.10" evidence="10 11"/>
<dbReference type="SUPFAM" id="SSF53623">
    <property type="entry name" value="MurD-like peptide ligases, catalytic domain"/>
    <property type="match status" value="1"/>
</dbReference>
<dbReference type="HAMAP" id="MF_02019">
    <property type="entry name" value="MurF"/>
    <property type="match status" value="1"/>
</dbReference>
<evidence type="ECO:0000256" key="10">
    <source>
        <dbReference type="HAMAP-Rule" id="MF_02019"/>
    </source>
</evidence>
<evidence type="ECO:0000259" key="14">
    <source>
        <dbReference type="Pfam" id="PF08245"/>
    </source>
</evidence>
<keyword evidence="9 10" id="KW-0961">Cell wall biogenesis/degradation</keyword>
<accession>A0A9W6ETT9</accession>
<dbReference type="InterPro" id="IPR013221">
    <property type="entry name" value="Mur_ligase_cen"/>
</dbReference>
<dbReference type="Proteomes" id="UP001144204">
    <property type="component" value="Unassembled WGS sequence"/>
</dbReference>
<dbReference type="Pfam" id="PF08245">
    <property type="entry name" value="Mur_ligase_M"/>
    <property type="match status" value="1"/>
</dbReference>
<keyword evidence="5 10" id="KW-0067">ATP-binding</keyword>
<evidence type="ECO:0000256" key="3">
    <source>
        <dbReference type="ARBA" id="ARBA00022618"/>
    </source>
</evidence>
<proteinExistence type="inferred from homology"/>
<dbReference type="PANTHER" id="PTHR43024">
    <property type="entry name" value="UDP-N-ACETYLMURAMOYL-TRIPEPTIDE--D-ALANYL-D-ALANINE LIGASE"/>
    <property type="match status" value="1"/>
</dbReference>
<gene>
    <name evidence="10 15" type="primary">murF</name>
    <name evidence="15" type="ORF">WR164_11930</name>
</gene>